<organism evidence="1 2">
    <name type="scientific">Streptomyces albidocamelliae</name>
    <dbReference type="NCBI Taxonomy" id="2981135"/>
    <lineage>
        <taxon>Bacteria</taxon>
        <taxon>Bacillati</taxon>
        <taxon>Actinomycetota</taxon>
        <taxon>Actinomycetes</taxon>
        <taxon>Kitasatosporales</taxon>
        <taxon>Streptomycetaceae</taxon>
        <taxon>Streptomyces</taxon>
    </lineage>
</organism>
<reference evidence="1" key="1">
    <citation type="submission" date="2022-10" db="EMBL/GenBank/DDBJ databases">
        <authorList>
            <person name="Mo P."/>
        </authorList>
    </citation>
    <scope>NUCLEOTIDE SEQUENCE</scope>
    <source>
        <strain evidence="1">HUAS 14-6</strain>
    </source>
</reference>
<sequence>MLPEELADGLAEGLVEGAAVRGGELGRRLLLEARGLGVALAVGDADGVGVAEGREVGAVPRLAGSGRRTSSPRLSRTPLRAGCVLARSGEAWGSGTSAPGSSGDD</sequence>
<evidence type="ECO:0000313" key="1">
    <source>
        <dbReference type="EMBL" id="UXY33438.1"/>
    </source>
</evidence>
<proteinExistence type="predicted"/>
<accession>A0ABY6EG14</accession>
<dbReference type="EMBL" id="CP106795">
    <property type="protein sequence ID" value="UXY33438.1"/>
    <property type="molecule type" value="Genomic_DNA"/>
</dbReference>
<evidence type="ECO:0000313" key="2">
    <source>
        <dbReference type="Proteomes" id="UP001060733"/>
    </source>
</evidence>
<keyword evidence="2" id="KW-1185">Reference proteome</keyword>
<name>A0ABY6EG14_9ACTN</name>
<dbReference type="RefSeq" id="WP_263276778.1">
    <property type="nucleotide sequence ID" value="NZ_CP106795.1"/>
</dbReference>
<gene>
    <name evidence="1" type="ORF">N8I86_01015</name>
</gene>
<protein>
    <submittedName>
        <fullName evidence="1">Uncharacterized protein</fullName>
    </submittedName>
</protein>
<dbReference type="Proteomes" id="UP001060733">
    <property type="component" value="Chromosome"/>
</dbReference>